<keyword evidence="12" id="KW-1185">Reference proteome</keyword>
<dbReference type="Pfam" id="PF00104">
    <property type="entry name" value="Hormone_recep"/>
    <property type="match status" value="1"/>
</dbReference>
<dbReference type="InterPro" id="IPR049636">
    <property type="entry name" value="HNF4-like_DBD"/>
</dbReference>
<evidence type="ECO:0000256" key="6">
    <source>
        <dbReference type="ARBA" id="ARBA00023015"/>
    </source>
</evidence>
<evidence type="ECO:0000256" key="7">
    <source>
        <dbReference type="ARBA" id="ARBA00023125"/>
    </source>
</evidence>
<dbReference type="InterPro" id="IPR001628">
    <property type="entry name" value="Znf_hrmn_rcpt"/>
</dbReference>
<evidence type="ECO:0000256" key="2">
    <source>
        <dbReference type="ARBA" id="ARBA00005993"/>
    </source>
</evidence>
<evidence type="ECO:0000256" key="4">
    <source>
        <dbReference type="ARBA" id="ARBA00022771"/>
    </source>
</evidence>
<evidence type="ECO:0000313" key="11">
    <source>
        <dbReference type="EnsemblMetazoa" id="PPA44345.1"/>
    </source>
</evidence>
<dbReference type="GO" id="GO:0003700">
    <property type="term" value="F:DNA-binding transcription factor activity"/>
    <property type="evidence" value="ECO:0000318"/>
    <property type="project" value="GO_Central"/>
</dbReference>
<dbReference type="SUPFAM" id="SSF48508">
    <property type="entry name" value="Nuclear receptor ligand-binding domain"/>
    <property type="match status" value="1"/>
</dbReference>
<keyword evidence="3" id="KW-0479">Metal-binding</keyword>
<dbReference type="Gene3D" id="3.30.50.10">
    <property type="entry name" value="Erythroid Transcription Factor GATA-1, subunit A"/>
    <property type="match status" value="1"/>
</dbReference>
<keyword evidence="9" id="KW-0675">Receptor</keyword>
<dbReference type="GO" id="GO:0008270">
    <property type="term" value="F:zinc ion binding"/>
    <property type="evidence" value="ECO:0007669"/>
    <property type="project" value="UniProtKB-KW"/>
</dbReference>
<sequence>MEQDGKRLCLVCGGQSDSAHFGIDSCRACAAFFRRTVKLKKRYVCTQTTANCEIKKDNTWNCRSCRFNKCLAVGLLPENVHWKTNSSSVDDGDCAGPSSAKIPRKNSTPSSSESEIYATAISSLRPSVIANGFTNGMKMSLLMRIEEQYRQICVMRESSERMQMRARIGARWKVENENRKMQNNDLPMSRRKCDEYENHPLRATWGSLNQRTNMMIKCISEFALGSFDCFGQLKPEERWTLIQHYLTAIFVFEGSFRTKQLFPGNKDVFMMTYITYVDLNDMESYFADADTVTDKQKAARLLRNNIKHCMVDRMSTLMERADLTHIERMAIMALLMFPTYLMKGTPAIAQCAYDIQQAIHRELNIFYRLKFAATGRYVNTLRQHLRDPVGIQYKVMEDMEIYQLLNIFNKKSSVYTVLKQDYVAPSRIHPH</sequence>
<evidence type="ECO:0000313" key="12">
    <source>
        <dbReference type="Proteomes" id="UP000005239"/>
    </source>
</evidence>
<keyword evidence="7" id="KW-0238">DNA-binding</keyword>
<name>A0A2A6BQM2_PRIPA</name>
<reference evidence="11" key="2">
    <citation type="submission" date="2022-06" db="UniProtKB">
        <authorList>
            <consortium name="EnsemblMetazoa"/>
        </authorList>
    </citation>
    <scope>IDENTIFICATION</scope>
    <source>
        <strain evidence="11">PS312</strain>
    </source>
</reference>
<evidence type="ECO:0000256" key="3">
    <source>
        <dbReference type="ARBA" id="ARBA00022723"/>
    </source>
</evidence>
<protein>
    <submittedName>
        <fullName evidence="11">Nuclear receptor</fullName>
    </submittedName>
</protein>
<dbReference type="Proteomes" id="UP000005239">
    <property type="component" value="Unassembled WGS sequence"/>
</dbReference>
<keyword evidence="5" id="KW-0862">Zinc</keyword>
<keyword evidence="8" id="KW-0804">Transcription</keyword>
<keyword evidence="10" id="KW-0539">Nucleus</keyword>
<dbReference type="EnsemblMetazoa" id="PPA44345.1">
    <property type="protein sequence ID" value="PPA44345.1"/>
    <property type="gene ID" value="WBGene00282714"/>
</dbReference>
<dbReference type="SUPFAM" id="SSF57716">
    <property type="entry name" value="Glucocorticoid receptor-like (DNA-binding domain)"/>
    <property type="match status" value="1"/>
</dbReference>
<accession>A0A2A6BQM2</accession>
<dbReference type="Pfam" id="PF00105">
    <property type="entry name" value="zf-C4"/>
    <property type="match status" value="1"/>
</dbReference>
<gene>
    <name evidence="11" type="primary">WBGene00282714</name>
</gene>
<dbReference type="GO" id="GO:0000978">
    <property type="term" value="F:RNA polymerase II cis-regulatory region sequence-specific DNA binding"/>
    <property type="evidence" value="ECO:0007669"/>
    <property type="project" value="InterPro"/>
</dbReference>
<dbReference type="CDD" id="cd06960">
    <property type="entry name" value="NR_DBD_HNF4A"/>
    <property type="match status" value="1"/>
</dbReference>
<dbReference type="PRINTS" id="PR00047">
    <property type="entry name" value="STROIDFINGER"/>
</dbReference>
<proteinExistence type="inferred from homology"/>
<dbReference type="PROSITE" id="PS51030">
    <property type="entry name" value="NUCLEAR_REC_DBD_2"/>
    <property type="match status" value="1"/>
</dbReference>
<organism evidence="11 12">
    <name type="scientific">Pristionchus pacificus</name>
    <name type="common">Parasitic nematode worm</name>
    <dbReference type="NCBI Taxonomy" id="54126"/>
    <lineage>
        <taxon>Eukaryota</taxon>
        <taxon>Metazoa</taxon>
        <taxon>Ecdysozoa</taxon>
        <taxon>Nematoda</taxon>
        <taxon>Chromadorea</taxon>
        <taxon>Rhabditida</taxon>
        <taxon>Rhabditina</taxon>
        <taxon>Diplogasteromorpha</taxon>
        <taxon>Diplogasteroidea</taxon>
        <taxon>Neodiplogasteridae</taxon>
        <taxon>Pristionchus</taxon>
    </lineage>
</organism>
<evidence type="ECO:0000256" key="8">
    <source>
        <dbReference type="ARBA" id="ARBA00023163"/>
    </source>
</evidence>
<dbReference type="InterPro" id="IPR035500">
    <property type="entry name" value="NHR-like_dom_sf"/>
</dbReference>
<dbReference type="PANTHER" id="PTHR46011:SF6">
    <property type="entry name" value="HIGH ZINC ACTIVATED NUCLEAR RECEPTOR PROTEIN"/>
    <property type="match status" value="1"/>
</dbReference>
<accession>A0A8R1V1Z4</accession>
<reference evidence="12" key="1">
    <citation type="journal article" date="2008" name="Nat. Genet.">
        <title>The Pristionchus pacificus genome provides a unique perspective on nematode lifestyle and parasitism.</title>
        <authorList>
            <person name="Dieterich C."/>
            <person name="Clifton S.W."/>
            <person name="Schuster L.N."/>
            <person name="Chinwalla A."/>
            <person name="Delehaunty K."/>
            <person name="Dinkelacker I."/>
            <person name="Fulton L."/>
            <person name="Fulton R."/>
            <person name="Godfrey J."/>
            <person name="Minx P."/>
            <person name="Mitreva M."/>
            <person name="Roeseler W."/>
            <person name="Tian H."/>
            <person name="Witte H."/>
            <person name="Yang S.P."/>
            <person name="Wilson R.K."/>
            <person name="Sommer R.J."/>
        </authorList>
    </citation>
    <scope>NUCLEOTIDE SEQUENCE [LARGE SCALE GENOMIC DNA]</scope>
    <source>
        <strain evidence="12">PS312</strain>
    </source>
</reference>
<dbReference type="Gene3D" id="1.10.565.10">
    <property type="entry name" value="Retinoid X Receptor"/>
    <property type="match status" value="1"/>
</dbReference>
<dbReference type="PANTHER" id="PTHR46011">
    <property type="entry name" value="NUCLEAR HORMONE RECEPTOR FAMILY MEMBER NHR-86-RELATED"/>
    <property type="match status" value="1"/>
</dbReference>
<keyword evidence="6" id="KW-0805">Transcription regulation</keyword>
<dbReference type="InterPro" id="IPR000536">
    <property type="entry name" value="Nucl_hrmn_rcpt_lig-bd"/>
</dbReference>
<evidence type="ECO:0000256" key="10">
    <source>
        <dbReference type="ARBA" id="ARBA00023242"/>
    </source>
</evidence>
<keyword evidence="4" id="KW-0863">Zinc-finger</keyword>
<evidence type="ECO:0000256" key="1">
    <source>
        <dbReference type="ARBA" id="ARBA00004123"/>
    </source>
</evidence>
<dbReference type="SMART" id="SM00399">
    <property type="entry name" value="ZnF_C4"/>
    <property type="match status" value="1"/>
</dbReference>
<comment type="similarity">
    <text evidence="2">Belongs to the nuclear hormone receptor family.</text>
</comment>
<dbReference type="InterPro" id="IPR013088">
    <property type="entry name" value="Znf_NHR/GATA"/>
</dbReference>
<comment type="subcellular location">
    <subcellularLocation>
        <location evidence="1">Nucleus</location>
    </subcellularLocation>
</comment>
<dbReference type="AlphaFoldDB" id="A0A2A6BQM2"/>
<evidence type="ECO:0000256" key="5">
    <source>
        <dbReference type="ARBA" id="ARBA00022833"/>
    </source>
</evidence>
<evidence type="ECO:0000256" key="9">
    <source>
        <dbReference type="ARBA" id="ARBA00023170"/>
    </source>
</evidence>
<dbReference type="GO" id="GO:0005634">
    <property type="term" value="C:nucleus"/>
    <property type="evidence" value="ECO:0000318"/>
    <property type="project" value="GO_Central"/>
</dbReference>